<organism evidence="2 3">
    <name type="scientific">Aureicoccus marinus</name>
    <dbReference type="NCBI Taxonomy" id="754435"/>
    <lineage>
        <taxon>Bacteria</taxon>
        <taxon>Pseudomonadati</taxon>
        <taxon>Bacteroidota</taxon>
        <taxon>Flavobacteriia</taxon>
        <taxon>Flavobacteriales</taxon>
        <taxon>Flavobacteriaceae</taxon>
        <taxon>Aureicoccus</taxon>
    </lineage>
</organism>
<accession>A0A2S7T8W8</accession>
<comment type="caution">
    <text evidence="2">The sequence shown here is derived from an EMBL/GenBank/DDBJ whole genome shotgun (WGS) entry which is preliminary data.</text>
</comment>
<evidence type="ECO:0000256" key="1">
    <source>
        <dbReference type="SAM" id="SignalP"/>
    </source>
</evidence>
<proteinExistence type="predicted"/>
<dbReference type="EMBL" id="MQVX01000001">
    <property type="protein sequence ID" value="PQJ16369.1"/>
    <property type="molecule type" value="Genomic_DNA"/>
</dbReference>
<keyword evidence="3" id="KW-1185">Reference proteome</keyword>
<evidence type="ECO:0000313" key="2">
    <source>
        <dbReference type="EMBL" id="PQJ16369.1"/>
    </source>
</evidence>
<reference evidence="3" key="1">
    <citation type="submission" date="2016-11" db="EMBL/GenBank/DDBJ databases">
        <title>Trade-off between light-utilization and light-protection in marine flavobacteria.</title>
        <authorList>
            <person name="Kumagai Y."/>
            <person name="Yoshizawa S."/>
            <person name="Kogure K."/>
        </authorList>
    </citation>
    <scope>NUCLEOTIDE SEQUENCE [LARGE SCALE GENOMIC DNA]</scope>
    <source>
        <strain evidence="3">SG-18</strain>
    </source>
</reference>
<evidence type="ECO:0000313" key="3">
    <source>
        <dbReference type="Proteomes" id="UP000239366"/>
    </source>
</evidence>
<evidence type="ECO:0008006" key="4">
    <source>
        <dbReference type="Google" id="ProtNLM"/>
    </source>
</evidence>
<protein>
    <recommendedName>
        <fullName evidence="4">Adhesin domain-containing protein</fullName>
    </recommendedName>
</protein>
<name>A0A2S7T8W8_9FLAO</name>
<dbReference type="Gene3D" id="2.160.20.120">
    <property type="match status" value="1"/>
</dbReference>
<dbReference type="Proteomes" id="UP000239366">
    <property type="component" value="Unassembled WGS sequence"/>
</dbReference>
<sequence length="209" mass="23115">MDPVRWLWIFLLSCTGSLWAQTTVQKSINSEEEYFIQILAEQCFKVEVYTSDDPVLTVEAVMDGEYQDQLLIPIEQNGSTLRISTSFNPLFKHPNDKLSAHKVIAIALKVGLPINQRVQLLGTSADVLVRGDYRELDIQLSSGKCSLDMDSGTIGVKTQNGDIVLLNNQGTGQAESRFGQVIGSLNEAGGCRYSLQSVEGNIYLQNIKE</sequence>
<feature type="chain" id="PRO_5015642521" description="Adhesin domain-containing protein" evidence="1">
    <location>
        <begin position="21"/>
        <end position="209"/>
    </location>
</feature>
<gene>
    <name evidence="2" type="ORF">BST99_12165</name>
</gene>
<keyword evidence="1" id="KW-0732">Signal</keyword>
<feature type="signal peptide" evidence="1">
    <location>
        <begin position="1"/>
        <end position="20"/>
    </location>
</feature>
<dbReference type="AlphaFoldDB" id="A0A2S7T8W8"/>